<dbReference type="PRINTS" id="PR00195">
    <property type="entry name" value="DYNAMIN"/>
</dbReference>
<dbReference type="Pfam" id="PF00350">
    <property type="entry name" value="Dynamin_N"/>
    <property type="match status" value="1"/>
</dbReference>
<dbReference type="STRING" id="154538.A0A1M2VCA1"/>
<proteinExistence type="predicted"/>
<evidence type="ECO:0000259" key="3">
    <source>
        <dbReference type="PROSITE" id="PS51388"/>
    </source>
</evidence>
<dbReference type="EMBL" id="MNAD01001477">
    <property type="protein sequence ID" value="OJT05229.1"/>
    <property type="molecule type" value="Genomic_DNA"/>
</dbReference>
<dbReference type="GO" id="GO:0005737">
    <property type="term" value="C:cytoplasm"/>
    <property type="evidence" value="ECO:0007669"/>
    <property type="project" value="TreeGrafter"/>
</dbReference>
<dbReference type="InterPro" id="IPR027417">
    <property type="entry name" value="P-loop_NTPase"/>
</dbReference>
<evidence type="ECO:0000256" key="2">
    <source>
        <dbReference type="ARBA" id="ARBA00023134"/>
    </source>
</evidence>
<keyword evidence="1" id="KW-0547">Nucleotide-binding</keyword>
<accession>A0A1M2VCA1</accession>
<dbReference type="GO" id="GO:0016020">
    <property type="term" value="C:membrane"/>
    <property type="evidence" value="ECO:0007669"/>
    <property type="project" value="TreeGrafter"/>
</dbReference>
<dbReference type="GO" id="GO:0003924">
    <property type="term" value="F:GTPase activity"/>
    <property type="evidence" value="ECO:0007669"/>
    <property type="project" value="InterPro"/>
</dbReference>
<dbReference type="InterPro" id="IPR022812">
    <property type="entry name" value="Dynamin"/>
</dbReference>
<dbReference type="Gene3D" id="1.20.120.1240">
    <property type="entry name" value="Dynamin, middle domain"/>
    <property type="match status" value="1"/>
</dbReference>
<dbReference type="OMA" id="CAGTHIE"/>
<evidence type="ECO:0000313" key="5">
    <source>
        <dbReference type="Proteomes" id="UP000184267"/>
    </source>
</evidence>
<dbReference type="AlphaFoldDB" id="A0A1M2VCA1"/>
<dbReference type="SMART" id="SM00053">
    <property type="entry name" value="DYNc"/>
    <property type="match status" value="1"/>
</dbReference>
<feature type="domain" description="GED" evidence="3">
    <location>
        <begin position="573"/>
        <end position="666"/>
    </location>
</feature>
<dbReference type="InterPro" id="IPR001401">
    <property type="entry name" value="Dynamin_GTPase"/>
</dbReference>
<dbReference type="PANTHER" id="PTHR11566">
    <property type="entry name" value="DYNAMIN"/>
    <property type="match status" value="1"/>
</dbReference>
<dbReference type="Pfam" id="PF02212">
    <property type="entry name" value="GED"/>
    <property type="match status" value="1"/>
</dbReference>
<dbReference type="GO" id="GO:0008017">
    <property type="term" value="F:microtubule binding"/>
    <property type="evidence" value="ECO:0007669"/>
    <property type="project" value="TreeGrafter"/>
</dbReference>
<name>A0A1M2VCA1_TRAPU</name>
<dbReference type="SMART" id="SM00302">
    <property type="entry name" value="GED"/>
    <property type="match status" value="1"/>
</dbReference>
<dbReference type="InterPro" id="IPR003130">
    <property type="entry name" value="GED"/>
</dbReference>
<keyword evidence="5" id="KW-1185">Reference proteome</keyword>
<reference evidence="4 5" key="1">
    <citation type="submission" date="2016-10" db="EMBL/GenBank/DDBJ databases">
        <title>Genome sequence of the basidiomycete white-rot fungus Trametes pubescens.</title>
        <authorList>
            <person name="Makela M.R."/>
            <person name="Granchi Z."/>
            <person name="Peng M."/>
            <person name="De Vries R.P."/>
            <person name="Grigoriev I."/>
            <person name="Riley R."/>
            <person name="Hilden K."/>
        </authorList>
    </citation>
    <scope>NUCLEOTIDE SEQUENCE [LARGE SCALE GENOMIC DNA]</scope>
    <source>
        <strain evidence="4 5">FBCC735</strain>
    </source>
</reference>
<keyword evidence="2" id="KW-0342">GTP-binding</keyword>
<dbReference type="Proteomes" id="UP000184267">
    <property type="component" value="Unassembled WGS sequence"/>
</dbReference>
<organism evidence="4 5">
    <name type="scientific">Trametes pubescens</name>
    <name type="common">White-rot fungus</name>
    <dbReference type="NCBI Taxonomy" id="154538"/>
    <lineage>
        <taxon>Eukaryota</taxon>
        <taxon>Fungi</taxon>
        <taxon>Dikarya</taxon>
        <taxon>Basidiomycota</taxon>
        <taxon>Agaricomycotina</taxon>
        <taxon>Agaricomycetes</taxon>
        <taxon>Polyporales</taxon>
        <taxon>Polyporaceae</taxon>
        <taxon>Trametes</taxon>
    </lineage>
</organism>
<dbReference type="OrthoDB" id="5061070at2759"/>
<sequence length="666" mass="74956">MECTITASGPTWSCTIFLRIVDGTKSGAPSVVPFSPVIKKREQVEVWIRAAQAAVLCPHLPQDSFKGRSREELKVLANPDVDPQVLAFTKNVVIIDICDPRGADLSFVDLPGLIENSLDASLVPLVEDMAKTYIEPKSTIILVTVPAADDLDNPKALMLARHADSEKNRTIGVVTKPDGLTAGDIGKRETWKELFDGKESRHNLAKGYYCVRLPTDQERRSSGSSEKAARIEQDFFRQTAPWKDLTNVGRKRLGVPNLVRDISNLLMGVIQEALPGMRTAAAQQLAACRTELDALPQMLTSDATAEVIRCVVEFCETMRGAIHGESADKAFVHECRRRFRMFERTLRSTAPDFRPGRNEDPVPDPAEFAEYRPVVDRDQFGEPPIDFTPYPTGPITLADVTQVIRDSTGWELPHNIPYEAKKRLIERFLENWPHAETECFDSVAAALRTEVQTDAEEHFGRFPALKKFMRSKLDKQLDAYVSSASPIVQNTLRSESDPYGTQNLRDFNLMRDIWRVRYKCAGTHIEYPKIYLTPEERHRYESNALSALRSLGITNVIAGDLYRLQPLEDISDEVSVMADVRSYFQVTYKRVADVIPEAIKLNLLFRFVDSLQAHLIGSLGLGSADAGERMEALLDEDPLIARERKRLQDRLTQLSEINRHLANFTF</sequence>
<evidence type="ECO:0000313" key="4">
    <source>
        <dbReference type="EMBL" id="OJT05229.1"/>
    </source>
</evidence>
<dbReference type="InterPro" id="IPR000375">
    <property type="entry name" value="Dynamin_stalk"/>
</dbReference>
<comment type="caution">
    <text evidence="4">The sequence shown here is derived from an EMBL/GenBank/DDBJ whole genome shotgun (WGS) entry which is preliminary data.</text>
</comment>
<dbReference type="PANTHER" id="PTHR11566:SF21">
    <property type="entry name" value="DYNAMIN RELATED PROTEIN 1, ISOFORM A"/>
    <property type="match status" value="1"/>
</dbReference>
<dbReference type="Pfam" id="PF01031">
    <property type="entry name" value="Dynamin_M"/>
    <property type="match status" value="2"/>
</dbReference>
<dbReference type="SUPFAM" id="SSF52540">
    <property type="entry name" value="P-loop containing nucleoside triphosphate hydrolases"/>
    <property type="match status" value="1"/>
</dbReference>
<protein>
    <submittedName>
        <fullName evidence="4">Interferon-induced GTP-binding protein Mx3</fullName>
    </submittedName>
</protein>
<dbReference type="InterPro" id="IPR020850">
    <property type="entry name" value="GED_dom"/>
</dbReference>
<dbReference type="Gene3D" id="3.40.50.300">
    <property type="entry name" value="P-loop containing nucleotide triphosphate hydrolases"/>
    <property type="match status" value="1"/>
</dbReference>
<dbReference type="PROSITE" id="PS51388">
    <property type="entry name" value="GED"/>
    <property type="match status" value="1"/>
</dbReference>
<dbReference type="InterPro" id="IPR045063">
    <property type="entry name" value="Dynamin_N"/>
</dbReference>
<evidence type="ECO:0000256" key="1">
    <source>
        <dbReference type="ARBA" id="ARBA00022741"/>
    </source>
</evidence>
<gene>
    <name evidence="4" type="ORF">TRAPUB_3967</name>
</gene>
<dbReference type="GO" id="GO:0005874">
    <property type="term" value="C:microtubule"/>
    <property type="evidence" value="ECO:0007669"/>
    <property type="project" value="TreeGrafter"/>
</dbReference>
<dbReference type="GO" id="GO:0005525">
    <property type="term" value="F:GTP binding"/>
    <property type="evidence" value="ECO:0007669"/>
    <property type="project" value="InterPro"/>
</dbReference>